<dbReference type="Pfam" id="PF01663">
    <property type="entry name" value="Phosphodiest"/>
    <property type="match status" value="1"/>
</dbReference>
<dbReference type="InterPro" id="IPR017850">
    <property type="entry name" value="Alkaline_phosphatase_core_sf"/>
</dbReference>
<dbReference type="PANTHER" id="PTHR10151">
    <property type="entry name" value="ECTONUCLEOTIDE PYROPHOSPHATASE/PHOSPHODIESTERASE"/>
    <property type="match status" value="1"/>
</dbReference>
<keyword evidence="3" id="KW-1185">Reference proteome</keyword>
<dbReference type="Gene3D" id="3.40.720.10">
    <property type="entry name" value="Alkaline Phosphatase, subunit A"/>
    <property type="match status" value="1"/>
</dbReference>
<evidence type="ECO:0000313" key="3">
    <source>
        <dbReference type="Proteomes" id="UP000676409"/>
    </source>
</evidence>
<dbReference type="EMBL" id="CP073078">
    <property type="protein sequence ID" value="QUD89950.1"/>
    <property type="molecule type" value="Genomic_DNA"/>
</dbReference>
<proteinExistence type="predicted"/>
<dbReference type="InterPro" id="IPR002591">
    <property type="entry name" value="Phosphodiest/P_Trfase"/>
</dbReference>
<dbReference type="CDD" id="cd16018">
    <property type="entry name" value="Enpp"/>
    <property type="match status" value="1"/>
</dbReference>
<name>A0A975G305_9CAUL</name>
<sequence>MLVLAVLQRLRFLAVLVFALGAFGEGAQAADAPSRAPLILISIDGFRWDYLNRGVSPNLTALAAGGVRAERMLPSFPSITFPNHYTLVTGLYPDHHGVVANTFEDPAAPGGVFHMSSKDEVWWAGGTPLWDTARSQGIVTATEFWPGSETAIRGVRPDYWDAYNAAKGGDRRVDQVLAWLDLPPAQRPGFITLYFEAVDSGGHLFGPDSPQVNTAIASVDGYIGRLVAGLKARNMPTDIIVVADHGMAAVSRDNTVYLDDLADASAMHVVFTDAVAGIDIPDTPAGRAAEARLLGAHPHLTCWKKGEVPKRLHYGTNPRVPDVVCMADVGWLVESRAEAARHHFPLKGEHGYDNQAPEMGALFIASGPDFKAGAVLPPFPNVDVYPLMAKLLGVKPEPNDGDIAPVQAALAR</sequence>
<dbReference type="GO" id="GO:0016787">
    <property type="term" value="F:hydrolase activity"/>
    <property type="evidence" value="ECO:0007669"/>
    <property type="project" value="UniProtKB-ARBA"/>
</dbReference>
<evidence type="ECO:0000256" key="1">
    <source>
        <dbReference type="SAM" id="SignalP"/>
    </source>
</evidence>
<dbReference type="KEGG" id="caul:KCG34_08825"/>
<accession>A0A975G305</accession>
<gene>
    <name evidence="2" type="ORF">KCG34_08825</name>
</gene>
<organism evidence="2 3">
    <name type="scientific">Phenylobacterium montanum</name>
    <dbReference type="NCBI Taxonomy" id="2823693"/>
    <lineage>
        <taxon>Bacteria</taxon>
        <taxon>Pseudomonadati</taxon>
        <taxon>Pseudomonadota</taxon>
        <taxon>Alphaproteobacteria</taxon>
        <taxon>Caulobacterales</taxon>
        <taxon>Caulobacteraceae</taxon>
        <taxon>Phenylobacterium</taxon>
    </lineage>
</organism>
<dbReference type="PANTHER" id="PTHR10151:SF120">
    <property type="entry name" value="BIS(5'-ADENOSYL)-TRIPHOSPHATASE"/>
    <property type="match status" value="1"/>
</dbReference>
<dbReference type="Proteomes" id="UP000676409">
    <property type="component" value="Chromosome"/>
</dbReference>
<feature type="signal peptide" evidence="1">
    <location>
        <begin position="1"/>
        <end position="29"/>
    </location>
</feature>
<dbReference type="AlphaFoldDB" id="A0A975G305"/>
<keyword evidence="1" id="KW-0732">Signal</keyword>
<reference evidence="2" key="1">
    <citation type="submission" date="2021-04" db="EMBL/GenBank/DDBJ databases">
        <title>The complete genome sequence of Caulobacter sp. S6.</title>
        <authorList>
            <person name="Tang Y."/>
            <person name="Ouyang W."/>
            <person name="Liu Q."/>
            <person name="Huang B."/>
            <person name="Guo Z."/>
            <person name="Lei P."/>
        </authorList>
    </citation>
    <scope>NUCLEOTIDE SEQUENCE</scope>
    <source>
        <strain evidence="2">S6</strain>
    </source>
</reference>
<evidence type="ECO:0000313" key="2">
    <source>
        <dbReference type="EMBL" id="QUD89950.1"/>
    </source>
</evidence>
<dbReference type="SUPFAM" id="SSF53649">
    <property type="entry name" value="Alkaline phosphatase-like"/>
    <property type="match status" value="1"/>
</dbReference>
<protein>
    <submittedName>
        <fullName evidence="2">Alkaline phosphatase family protein</fullName>
    </submittedName>
</protein>
<feature type="chain" id="PRO_5038090317" evidence="1">
    <location>
        <begin position="30"/>
        <end position="412"/>
    </location>
</feature>
<dbReference type="Gene3D" id="3.30.1360.180">
    <property type="match status" value="1"/>
</dbReference>